<sequence>MFAIKLLRRLAVAALTLFLLMGYIFIATEILPGDALDLTMTADEMAAMPPDALAQKKHELGLDRPAIERFAGFVLHVARLDFGRTLITRAPVADIVWMPFRNSLLLAAATLMVAIPLALFVGCVAALFHNRWPDHLISVAVIFGYSVPEFVIGTVLVLLFAVTWPLFPATVTANTNDPALKLLAAAPLPVATVVIGSVAYLARVLRAGMIEALSSDFVERLRLTGIPEYRIVLRHALPAAVGPALTASALYAAALVSGIVVVELVFAYPGIGQQMVRGVSTREIPIIQAIAILSALAVVATNLAADLALYLLDPRRR</sequence>
<reference evidence="9 10" key="1">
    <citation type="submission" date="2018-05" db="EMBL/GenBank/DDBJ databases">
        <title>Genomic Encyclopedia of Type Strains, Phase IV (KMG-IV): sequencing the most valuable type-strain genomes for metagenomic binning, comparative biology and taxonomic classification.</title>
        <authorList>
            <person name="Goeker M."/>
        </authorList>
    </citation>
    <scope>NUCLEOTIDE SEQUENCE [LARGE SCALE GENOMIC DNA]</scope>
    <source>
        <strain evidence="9 10">DSM 6462</strain>
    </source>
</reference>
<accession>A0A2V3UH98</accession>
<evidence type="ECO:0000259" key="8">
    <source>
        <dbReference type="PROSITE" id="PS50928"/>
    </source>
</evidence>
<dbReference type="PANTHER" id="PTHR43163:SF3">
    <property type="entry name" value="PEPTIDE ABC TRANSPORTER PERMEASE PROTEIN"/>
    <property type="match status" value="1"/>
</dbReference>
<dbReference type="EMBL" id="QJJK01000001">
    <property type="protein sequence ID" value="PXW64526.1"/>
    <property type="molecule type" value="Genomic_DNA"/>
</dbReference>
<evidence type="ECO:0000256" key="7">
    <source>
        <dbReference type="RuleBase" id="RU363032"/>
    </source>
</evidence>
<feature type="transmembrane region" description="Helical" evidence="7">
    <location>
        <begin position="240"/>
        <end position="266"/>
    </location>
</feature>
<dbReference type="Pfam" id="PF00528">
    <property type="entry name" value="BPD_transp_1"/>
    <property type="match status" value="1"/>
</dbReference>
<keyword evidence="3" id="KW-1003">Cell membrane</keyword>
<keyword evidence="5 7" id="KW-1133">Transmembrane helix</keyword>
<evidence type="ECO:0000256" key="3">
    <source>
        <dbReference type="ARBA" id="ARBA00022475"/>
    </source>
</evidence>
<feature type="transmembrane region" description="Helical" evidence="7">
    <location>
        <begin position="140"/>
        <end position="162"/>
    </location>
</feature>
<feature type="transmembrane region" description="Helical" evidence="7">
    <location>
        <begin position="104"/>
        <end position="128"/>
    </location>
</feature>
<dbReference type="Gene3D" id="1.10.3720.10">
    <property type="entry name" value="MetI-like"/>
    <property type="match status" value="1"/>
</dbReference>
<comment type="caution">
    <text evidence="9">The sequence shown here is derived from an EMBL/GenBank/DDBJ whole genome shotgun (WGS) entry which is preliminary data.</text>
</comment>
<keyword evidence="6 7" id="KW-0472">Membrane</keyword>
<dbReference type="RefSeq" id="WP_146227234.1">
    <property type="nucleotide sequence ID" value="NZ_JAHBRY010000001.1"/>
</dbReference>
<feature type="transmembrane region" description="Helical" evidence="7">
    <location>
        <begin position="182"/>
        <end position="202"/>
    </location>
</feature>
<comment type="similarity">
    <text evidence="7">Belongs to the binding-protein-dependent transport system permease family.</text>
</comment>
<evidence type="ECO:0000256" key="4">
    <source>
        <dbReference type="ARBA" id="ARBA00022692"/>
    </source>
</evidence>
<comment type="subcellular location">
    <subcellularLocation>
        <location evidence="1 7">Cell membrane</location>
        <topology evidence="1 7">Multi-pass membrane protein</topology>
    </subcellularLocation>
</comment>
<dbReference type="OrthoDB" id="8441914at2"/>
<dbReference type="GO" id="GO:0055085">
    <property type="term" value="P:transmembrane transport"/>
    <property type="evidence" value="ECO:0007669"/>
    <property type="project" value="InterPro"/>
</dbReference>
<feature type="domain" description="ABC transmembrane type-1" evidence="8">
    <location>
        <begin position="100"/>
        <end position="305"/>
    </location>
</feature>
<dbReference type="InterPro" id="IPR035906">
    <property type="entry name" value="MetI-like_sf"/>
</dbReference>
<keyword evidence="4 7" id="KW-0812">Transmembrane</keyword>
<dbReference type="GO" id="GO:0005886">
    <property type="term" value="C:plasma membrane"/>
    <property type="evidence" value="ECO:0007669"/>
    <property type="project" value="UniProtKB-SubCell"/>
</dbReference>
<dbReference type="AlphaFoldDB" id="A0A2V3UH98"/>
<evidence type="ECO:0000256" key="6">
    <source>
        <dbReference type="ARBA" id="ARBA00023136"/>
    </source>
</evidence>
<dbReference type="CDD" id="cd06261">
    <property type="entry name" value="TM_PBP2"/>
    <property type="match status" value="1"/>
</dbReference>
<protein>
    <submittedName>
        <fullName evidence="9">Peptide/nickel transport system permease protein</fullName>
    </submittedName>
</protein>
<evidence type="ECO:0000313" key="9">
    <source>
        <dbReference type="EMBL" id="PXW64526.1"/>
    </source>
</evidence>
<evidence type="ECO:0000313" key="10">
    <source>
        <dbReference type="Proteomes" id="UP000248021"/>
    </source>
</evidence>
<organism evidence="9 10">
    <name type="scientific">Chelatococcus asaccharovorans</name>
    <dbReference type="NCBI Taxonomy" id="28210"/>
    <lineage>
        <taxon>Bacteria</taxon>
        <taxon>Pseudomonadati</taxon>
        <taxon>Pseudomonadota</taxon>
        <taxon>Alphaproteobacteria</taxon>
        <taxon>Hyphomicrobiales</taxon>
        <taxon>Chelatococcaceae</taxon>
        <taxon>Chelatococcus</taxon>
    </lineage>
</organism>
<name>A0A2V3UH98_9HYPH</name>
<keyword evidence="10" id="KW-1185">Reference proteome</keyword>
<evidence type="ECO:0000256" key="2">
    <source>
        <dbReference type="ARBA" id="ARBA00022448"/>
    </source>
</evidence>
<proteinExistence type="inferred from homology"/>
<dbReference type="Proteomes" id="UP000248021">
    <property type="component" value="Unassembled WGS sequence"/>
</dbReference>
<feature type="transmembrane region" description="Helical" evidence="7">
    <location>
        <begin position="286"/>
        <end position="312"/>
    </location>
</feature>
<evidence type="ECO:0000256" key="5">
    <source>
        <dbReference type="ARBA" id="ARBA00022989"/>
    </source>
</evidence>
<gene>
    <name evidence="9" type="ORF">C7450_101281</name>
</gene>
<evidence type="ECO:0000256" key="1">
    <source>
        <dbReference type="ARBA" id="ARBA00004651"/>
    </source>
</evidence>
<dbReference type="PROSITE" id="PS50928">
    <property type="entry name" value="ABC_TM1"/>
    <property type="match status" value="1"/>
</dbReference>
<dbReference type="InterPro" id="IPR000515">
    <property type="entry name" value="MetI-like"/>
</dbReference>
<keyword evidence="2 7" id="KW-0813">Transport</keyword>
<dbReference type="SUPFAM" id="SSF161098">
    <property type="entry name" value="MetI-like"/>
    <property type="match status" value="1"/>
</dbReference>
<dbReference type="PANTHER" id="PTHR43163">
    <property type="entry name" value="DIPEPTIDE TRANSPORT SYSTEM PERMEASE PROTEIN DPPB-RELATED"/>
    <property type="match status" value="1"/>
</dbReference>